<feature type="domain" description="TadE-like" evidence="2">
    <location>
        <begin position="27"/>
        <end position="68"/>
    </location>
</feature>
<dbReference type="InterPro" id="IPR012495">
    <property type="entry name" value="TadE-like_dom"/>
</dbReference>
<dbReference type="AlphaFoldDB" id="A0A9W6Q1A1"/>
<reference evidence="3" key="1">
    <citation type="submission" date="2023-02" db="EMBL/GenBank/DDBJ databases">
        <title>Kitasatospora phosalacinea NBRC 14627.</title>
        <authorList>
            <person name="Ichikawa N."/>
            <person name="Sato H."/>
            <person name="Tonouchi N."/>
        </authorList>
    </citation>
    <scope>NUCLEOTIDE SEQUENCE</scope>
    <source>
        <strain evidence="3">NBRC 14627</strain>
    </source>
</reference>
<comment type="caution">
    <text evidence="3">The sequence shown here is derived from an EMBL/GenBank/DDBJ whole genome shotgun (WGS) entry which is preliminary data.</text>
</comment>
<keyword evidence="1" id="KW-0812">Transmembrane</keyword>
<organism evidence="3 4">
    <name type="scientific">Kitasatospora phosalacinea</name>
    <dbReference type="NCBI Taxonomy" id="2065"/>
    <lineage>
        <taxon>Bacteria</taxon>
        <taxon>Bacillati</taxon>
        <taxon>Actinomycetota</taxon>
        <taxon>Actinomycetes</taxon>
        <taxon>Kitasatosporales</taxon>
        <taxon>Streptomycetaceae</taxon>
        <taxon>Kitasatospora</taxon>
    </lineage>
</organism>
<accession>A0A9W6Q1A1</accession>
<gene>
    <name evidence="3" type="ORF">Kpho02_04440</name>
</gene>
<keyword evidence="1" id="KW-1133">Transmembrane helix</keyword>
<name>A0A9W6Q1A1_9ACTN</name>
<evidence type="ECO:0000256" key="1">
    <source>
        <dbReference type="SAM" id="Phobius"/>
    </source>
</evidence>
<dbReference type="Proteomes" id="UP001165041">
    <property type="component" value="Unassembled WGS sequence"/>
</dbReference>
<protein>
    <recommendedName>
        <fullName evidence="2">TadE-like domain-containing protein</fullName>
    </recommendedName>
</protein>
<keyword evidence="1" id="KW-0472">Membrane</keyword>
<dbReference type="EMBL" id="BSSA01000001">
    <property type="protein sequence ID" value="GLW68145.1"/>
    <property type="molecule type" value="Genomic_DNA"/>
</dbReference>
<sequence length="148" mass="15818">MTRRPHRPATRPAPAGWLARARSSDRGAMAISLAIVFPAVLFVILLVVQAGLWWYAEQAALAAAREGVEAGRINGAPPGAGEERATEFVRRLGDVVELGAPPRQTGNDPDLYQLTVTVQPLTLFPFADVAISKTATAPREKFVPPVAP</sequence>
<evidence type="ECO:0000313" key="3">
    <source>
        <dbReference type="EMBL" id="GLW68145.1"/>
    </source>
</evidence>
<evidence type="ECO:0000259" key="2">
    <source>
        <dbReference type="Pfam" id="PF07811"/>
    </source>
</evidence>
<proteinExistence type="predicted"/>
<feature type="transmembrane region" description="Helical" evidence="1">
    <location>
        <begin position="30"/>
        <end position="56"/>
    </location>
</feature>
<evidence type="ECO:0000313" key="4">
    <source>
        <dbReference type="Proteomes" id="UP001165041"/>
    </source>
</evidence>
<dbReference type="Pfam" id="PF07811">
    <property type="entry name" value="TadE"/>
    <property type="match status" value="1"/>
</dbReference>